<protein>
    <submittedName>
        <fullName evidence="1">DUF1152 domain-containing protein</fullName>
    </submittedName>
</protein>
<sequence length="335" mass="36883">MNAFVFGLGGGGDVASTYIVMKYLSLKNISSIVGAVTWERYVEDPLPGPICKEDMKNIVMINDVITEVNQSSYAIRNGLAVIPQLVRFLKAMKIDKGYSICIKYGPKSIAEGIADLASRLNTNFIIGVDAGGDVLAKGCEETLGSPLIDFLMLASLVELENMGFNVLLATIGAGSDGELEQEYILKRISEIARNEGLIDIKGIDKDMERDLEIILSNVNTEASRIPLEAFKGLYGEIPIRNGTRRVKVSPVSSIMFFLDPKKVAYTSPLYDIVKNSSSLDDANRKLNEVGIYTEYNFELDLYAKFGLNARNIDSEKILQIRSEGRRKLGGLKINC</sequence>
<keyword evidence="2" id="KW-1185">Reference proteome</keyword>
<evidence type="ECO:0000313" key="1">
    <source>
        <dbReference type="EMBL" id="QGR18396.1"/>
    </source>
</evidence>
<dbReference type="EMBL" id="CP045484">
    <property type="protein sequence ID" value="QGR18396.1"/>
    <property type="molecule type" value="Genomic_DNA"/>
</dbReference>
<name>A0A650CKP2_SULOH</name>
<reference evidence="1 2" key="1">
    <citation type="submission" date="2019-10" db="EMBL/GenBank/DDBJ databases">
        <title>Genome Sequences from Six Type Strain Members of the Archaeal Family Sulfolobaceae: Acidianus ambivalens, Acidianus infernus, Metallosphaera prunae, Stygiolobus azoricus, Sulfolobus metallicus, and Sulfurisphaera ohwakuensis.</title>
        <authorList>
            <person name="Counts J.A."/>
            <person name="Kelly R.M."/>
        </authorList>
    </citation>
    <scope>NUCLEOTIDE SEQUENCE [LARGE SCALE GENOMIC DNA]</scope>
    <source>
        <strain evidence="1 2">TA-1</strain>
    </source>
</reference>
<dbReference type="InterPro" id="IPR010581">
    <property type="entry name" value="DUF1152"/>
</dbReference>
<organism evidence="1 2">
    <name type="scientific">Sulfurisphaera ohwakuensis</name>
    <dbReference type="NCBI Taxonomy" id="69656"/>
    <lineage>
        <taxon>Archaea</taxon>
        <taxon>Thermoproteota</taxon>
        <taxon>Thermoprotei</taxon>
        <taxon>Sulfolobales</taxon>
        <taxon>Sulfolobaceae</taxon>
        <taxon>Sulfurisphaera</taxon>
    </lineage>
</organism>
<dbReference type="Proteomes" id="UP000427373">
    <property type="component" value="Chromosome"/>
</dbReference>
<evidence type="ECO:0000313" key="2">
    <source>
        <dbReference type="Proteomes" id="UP000427373"/>
    </source>
</evidence>
<proteinExistence type="predicted"/>
<dbReference type="KEGG" id="soh:D1869_02380"/>
<dbReference type="Pfam" id="PF06626">
    <property type="entry name" value="DUF1152"/>
    <property type="match status" value="1"/>
</dbReference>
<dbReference type="AlphaFoldDB" id="A0A650CKP2"/>
<accession>A0A650CKP2</accession>
<gene>
    <name evidence="1" type="ORF">D1869_02380</name>
</gene>
<dbReference type="OrthoDB" id="275458at2157"/>
<dbReference type="PIRSF" id="PIRSF029122">
    <property type="entry name" value="DUF1152"/>
    <property type="match status" value="1"/>
</dbReference>